<gene>
    <name evidence="1" type="ORF">DEA37_0009507</name>
</gene>
<organism evidence="1 2">
    <name type="scientific">Paragonimus westermani</name>
    <dbReference type="NCBI Taxonomy" id="34504"/>
    <lineage>
        <taxon>Eukaryota</taxon>
        <taxon>Metazoa</taxon>
        <taxon>Spiralia</taxon>
        <taxon>Lophotrochozoa</taxon>
        <taxon>Platyhelminthes</taxon>
        <taxon>Trematoda</taxon>
        <taxon>Digenea</taxon>
        <taxon>Plagiorchiida</taxon>
        <taxon>Troglotremata</taxon>
        <taxon>Troglotrematidae</taxon>
        <taxon>Paragonimus</taxon>
    </lineage>
</organism>
<reference evidence="1 2" key="1">
    <citation type="journal article" date="2019" name="Gigascience">
        <title>Whole-genome sequence of the oriental lung fluke Paragonimus westermani.</title>
        <authorList>
            <person name="Oey H."/>
            <person name="Zakrzewski M."/>
            <person name="Narain K."/>
            <person name="Devi K.R."/>
            <person name="Agatsuma T."/>
            <person name="Nawaratna S."/>
            <person name="Gobert G.N."/>
            <person name="Jones M.K."/>
            <person name="Ragan M.A."/>
            <person name="McManus D.P."/>
            <person name="Krause L."/>
        </authorList>
    </citation>
    <scope>NUCLEOTIDE SEQUENCE [LARGE SCALE GENOMIC DNA]</scope>
    <source>
        <strain evidence="1 2">IND2009</strain>
    </source>
</reference>
<name>A0A5J4N6G1_9TREM</name>
<sequence length="425" mass="46466">LNSPPILAFPDFSPSAGVFILDTYASDLAIGAALSQKSADGEVVIAYSSSRLGPLIIVHVRSPTTYVIRDTKNPTADILTVHYNQLKPAQKPEEFQMRPLPAPPGTVPIAEQTIELPAQVPRPLPISNSDSFSAGATTDIINHSNTVPISPSSRHSVSDLPRPVLRPRTQINIGAFNVRTLKQIGQQAALARTSDSLHIDVCCISETRIHDSSQCIELTAPSLSTRYWLYTSGDSPAAVTGHAGVLLGSVLDAKASEIFSLCLLMLQLTSDVGVKDVFYSDLAALLRSIRGSDIVILAGDINTQVGRFGEAESRLGGRFGIASYRSDNGGRLLQLCVEHRLFLATTSFRHHARHCYTWRSPSLSQAWSQIDHIAVSYRWWGSTQECRSYWSTYLDSDHALEVQQLLGTSHTDESLLRKLWIQGPL</sequence>
<comment type="caution">
    <text evidence="1">The sequence shown here is derived from an EMBL/GenBank/DDBJ whole genome shotgun (WGS) entry which is preliminary data.</text>
</comment>
<dbReference type="EMBL" id="QNGE01007669">
    <property type="protein sequence ID" value="KAA3670960.1"/>
    <property type="molecule type" value="Genomic_DNA"/>
</dbReference>
<evidence type="ECO:0008006" key="3">
    <source>
        <dbReference type="Google" id="ProtNLM"/>
    </source>
</evidence>
<keyword evidence="2" id="KW-1185">Reference proteome</keyword>
<protein>
    <recommendedName>
        <fullName evidence="3">Endonuclease/exonuclease/phosphatase domain-containing protein</fullName>
    </recommendedName>
</protein>
<proteinExistence type="predicted"/>
<dbReference type="AlphaFoldDB" id="A0A5J4N6G1"/>
<accession>A0A5J4N6G1</accession>
<dbReference type="InterPro" id="IPR036691">
    <property type="entry name" value="Endo/exonu/phosph_ase_sf"/>
</dbReference>
<evidence type="ECO:0000313" key="1">
    <source>
        <dbReference type="EMBL" id="KAA3670960.1"/>
    </source>
</evidence>
<dbReference type="SUPFAM" id="SSF56219">
    <property type="entry name" value="DNase I-like"/>
    <property type="match status" value="1"/>
</dbReference>
<dbReference type="Gene3D" id="3.60.10.10">
    <property type="entry name" value="Endonuclease/exonuclease/phosphatase"/>
    <property type="match status" value="1"/>
</dbReference>
<feature type="non-terminal residue" evidence="1">
    <location>
        <position position="1"/>
    </location>
</feature>
<evidence type="ECO:0000313" key="2">
    <source>
        <dbReference type="Proteomes" id="UP000324629"/>
    </source>
</evidence>
<dbReference type="Proteomes" id="UP000324629">
    <property type="component" value="Unassembled WGS sequence"/>
</dbReference>